<comment type="function">
    <text evidence="10">A helicase/nuclease that prepares dsDNA breaks (DSB) for recombinational DNA repair. Binds to DSBs and unwinds DNA via a highly rapid and processive ATP-dependent bidirectional helicase activity. Unwinds dsDNA until it encounters a Chi (crossover hotspot instigator) sequence from the 3' direction. Cuts ssDNA a few nucleotides 3' to the Chi site. The properties and activities of the enzyme are changed at Chi. The Chi-altered holoenzyme produces a long 3'-ssDNA overhang and facilitates RecA-binding to the ssDNA for homologous DNA recombination and repair. Holoenzyme degrades any linearized DNA that is unable to undergo homologous recombination. In the holoenzyme this subunit recognizes the wild-type Chi sequence, and when added to isolated RecB increases its ATP-dependent helicase processivity.</text>
</comment>
<feature type="domain" description="RecC C-terminal" evidence="11">
    <location>
        <begin position="832"/>
        <end position="1050"/>
    </location>
</feature>
<evidence type="ECO:0000256" key="3">
    <source>
        <dbReference type="ARBA" id="ARBA00022763"/>
    </source>
</evidence>
<dbReference type="HAMAP" id="MF_01486">
    <property type="entry name" value="RecC"/>
    <property type="match status" value="1"/>
</dbReference>
<dbReference type="PANTHER" id="PTHR30591">
    <property type="entry name" value="RECBCD ENZYME SUBUNIT RECC"/>
    <property type="match status" value="1"/>
</dbReference>
<evidence type="ECO:0000256" key="6">
    <source>
        <dbReference type="ARBA" id="ARBA00022839"/>
    </source>
</evidence>
<evidence type="ECO:0000256" key="1">
    <source>
        <dbReference type="ARBA" id="ARBA00022722"/>
    </source>
</evidence>
<evidence type="ECO:0000256" key="4">
    <source>
        <dbReference type="ARBA" id="ARBA00022801"/>
    </source>
</evidence>
<keyword evidence="4 10" id="KW-0378">Hydrolase</keyword>
<dbReference type="CDD" id="cd22353">
    <property type="entry name" value="RecC_C-like"/>
    <property type="match status" value="1"/>
</dbReference>
<dbReference type="RefSeq" id="WP_157988584.1">
    <property type="nucleotide sequence ID" value="NZ_LR217715.1"/>
</dbReference>
<dbReference type="GO" id="GO:0008854">
    <property type="term" value="F:exodeoxyribonuclease V activity"/>
    <property type="evidence" value="ECO:0007669"/>
    <property type="project" value="InterPro"/>
</dbReference>
<dbReference type="GO" id="GO:0009338">
    <property type="term" value="C:exodeoxyribonuclease V complex"/>
    <property type="evidence" value="ECO:0007669"/>
    <property type="project" value="InterPro"/>
</dbReference>
<dbReference type="InterPro" id="IPR006697">
    <property type="entry name" value="RecC"/>
</dbReference>
<comment type="miscellaneous">
    <text evidence="10">In the RecBCD complex, RecB has a slow 3'-5' helicase, an exonuclease activity and loads RecA onto ssDNA, RecD has a fast 5'-3' helicase activity, while RecC stimulates the ATPase and processivity of the RecB helicase and contributes to recognition of the Chi site.</text>
</comment>
<comment type="subunit">
    <text evidence="10">Heterotrimer of RecB, RecC and RecD. All subunits contribute to DNA-binding.</text>
</comment>
<proteinExistence type="inferred from homology"/>
<name>A0A451DA66_9GAMM</name>
<dbReference type="GO" id="GO:0005524">
    <property type="term" value="F:ATP binding"/>
    <property type="evidence" value="ECO:0007669"/>
    <property type="project" value="UniProtKB-UniRule"/>
</dbReference>
<dbReference type="Gene3D" id="1.10.10.160">
    <property type="match status" value="1"/>
</dbReference>
<keyword evidence="3 10" id="KW-0227">DNA damage</keyword>
<dbReference type="Gene3D" id="3.40.50.300">
    <property type="entry name" value="P-loop containing nucleotide triphosphate hydrolases"/>
    <property type="match status" value="2"/>
</dbReference>
<dbReference type="EMBL" id="LR217715">
    <property type="protein sequence ID" value="VFP83225.1"/>
    <property type="molecule type" value="Genomic_DNA"/>
</dbReference>
<dbReference type="NCBIfam" id="TIGR01450">
    <property type="entry name" value="recC"/>
    <property type="match status" value="1"/>
</dbReference>
<dbReference type="PIRSF" id="PIRSF000980">
    <property type="entry name" value="RecC"/>
    <property type="match status" value="1"/>
</dbReference>
<dbReference type="Gene3D" id="3.40.50.10930">
    <property type="match status" value="1"/>
</dbReference>
<evidence type="ECO:0000256" key="7">
    <source>
        <dbReference type="ARBA" id="ARBA00022840"/>
    </source>
</evidence>
<evidence type="ECO:0000259" key="11">
    <source>
        <dbReference type="Pfam" id="PF17946"/>
    </source>
</evidence>
<reference evidence="12 13" key="1">
    <citation type="submission" date="2019-02" db="EMBL/GenBank/DDBJ databases">
        <authorList>
            <person name="Manzano-Marin A."/>
            <person name="Manzano-Marin A."/>
        </authorList>
    </citation>
    <scope>NUCLEOTIDE SEQUENCE [LARGE SCALE GENOMIC DNA]</scope>
    <source>
        <strain evidence="12 13">ErCikochiana</strain>
    </source>
</reference>
<evidence type="ECO:0000313" key="13">
    <source>
        <dbReference type="Proteomes" id="UP000294368"/>
    </source>
</evidence>
<evidence type="ECO:0000256" key="9">
    <source>
        <dbReference type="ARBA" id="ARBA00023204"/>
    </source>
</evidence>
<protein>
    <recommendedName>
        <fullName evidence="10">RecBCD enzyme subunit RecC</fullName>
    </recommendedName>
    <alternativeName>
        <fullName evidence="10">Exonuclease V subunit RecC</fullName>
        <shortName evidence="10">ExoV subunit RecC</shortName>
    </alternativeName>
    <alternativeName>
        <fullName evidence="10">Helicase/nuclease RecBCD subunit RecC</fullName>
    </alternativeName>
</protein>
<evidence type="ECO:0000256" key="5">
    <source>
        <dbReference type="ARBA" id="ARBA00022806"/>
    </source>
</evidence>
<dbReference type="GO" id="GO:0003678">
    <property type="term" value="F:DNA helicase activity"/>
    <property type="evidence" value="ECO:0007669"/>
    <property type="project" value="UniProtKB-UniRule"/>
</dbReference>
<dbReference type="GO" id="GO:0003677">
    <property type="term" value="F:DNA binding"/>
    <property type="evidence" value="ECO:0007669"/>
    <property type="project" value="UniProtKB-UniRule"/>
</dbReference>
<dbReference type="Gene3D" id="1.10.10.990">
    <property type="match status" value="1"/>
</dbReference>
<comment type="similarity">
    <text evidence="10">Belongs to the RecC family.</text>
</comment>
<dbReference type="InterPro" id="IPR013986">
    <property type="entry name" value="DExx_box_DNA_helicase_dom_sf"/>
</dbReference>
<evidence type="ECO:0000256" key="10">
    <source>
        <dbReference type="HAMAP-Rule" id="MF_01486"/>
    </source>
</evidence>
<keyword evidence="1 10" id="KW-0540">Nuclease</keyword>
<dbReference type="InterPro" id="IPR011335">
    <property type="entry name" value="Restrct_endonuc-II-like"/>
</dbReference>
<dbReference type="OrthoDB" id="9762834at2"/>
<keyword evidence="8 10" id="KW-0238">DNA-binding</keyword>
<dbReference type="InterPro" id="IPR041500">
    <property type="entry name" value="RecC_C"/>
</dbReference>
<sequence length="1131" mass="131091">MITLYHSNKLEMLKRLLCREIKEKPLCNPLCPEVVLVKGSNIVPWLKISLAEEFGIAANIDFPSPENFIWDIVHGVFPLSPKKSLFSKSSMRWKMRAILPSLLQDECFVMLRHYLIDDIEDHKLFQLTSCVAILFKEYMVNHPEWLHQWGRLERVEELGDAQTWQAPLWVALVAHIRRLEEPRRGSIDFFLNFLFIFKNFITRPPGLPDRVFIFGLSTLPISYVEAIGMHTDVHIFFTNPCRYYWGDIPDNTCLTQLKNHHRNHYKDGHSIPQFRNIEHVFSAFNTVGEWHLSNPLLSAWGQSERENLFLFVQCATKEICAFVNTEPCNLLQTLQYDILELKDHSMLYLKDNHKTHSYGKRIITLDDHSVAIHVCYSLYHEVEVLYDQLLVMMQADPALTVRDIVVMAADINIYRPFIQAIFSSSVSDRSLPFYIADEKFIEGNSFIKIFHVLLRLPDSQYSAEEVLSLLEYPAVSDCFGINQEDFLLLRRWVSDSGIRWGLDDQNACDSELPITAQNTWKFGLHRMLLGYAIDSAAGEWNGILPFDESSGLNAELVGKLAEFLICLKKWRTRLSTPLNLSGWLPICRQILDDFVSKNADNETELVLIEDQWNKVINHGIQALYHEIIPLSRLRDELNLYIDEQSISHPYLPGFINFCTLIPMICVPFKVVYLLGMNEGVYPRTMLPFSVDLMHNKSLTAHTQKSNNRCLNSEKYIFLDALNSANEKFYISYVNISIHDNTECYPSLLVSELMEYISYSFILAQDLDKDTASSAIAITNHIQHVHRRIPLSKNHLIHPIKSCEVFTLWPPTSKHSNALYSSLGHVVLQDEETSLNVDTLINFWRHPVRYFFQSRLGIFFERDDSVLSDIEPFVVDSIARYQMDSQLLKAIMNQTDPWLLYTAFKAAGMLPYGVWGKLFWEQRVADMGQLSSRIAPHYAPVHNREISLHINRKLLLTGYLTQVQAHGLLRWRPGVLNFQDALTLWLEHLMYCAIGGNGISLALGLKDSVWRFLPLDSDEAKKYLLHYFTGYRLGLCFPIFLTSSGGVWLQECFDKHQCILKHDTNTQRQARRKLLQYWNGTNHMRGEKDDFFMQRLIPNLNSTDIQRMTLEAECWLTPVLQYHQVDSPEQKM</sequence>
<organism evidence="12 13">
    <name type="scientific">Candidatus Erwinia haradaeae</name>
    <dbReference type="NCBI Taxonomy" id="1922217"/>
    <lineage>
        <taxon>Bacteria</taxon>
        <taxon>Pseudomonadati</taxon>
        <taxon>Pseudomonadota</taxon>
        <taxon>Gammaproteobacteria</taxon>
        <taxon>Enterobacterales</taxon>
        <taxon>Erwiniaceae</taxon>
        <taxon>Erwinia</taxon>
    </lineage>
</organism>
<dbReference type="GO" id="GO:0000724">
    <property type="term" value="P:double-strand break repair via homologous recombination"/>
    <property type="evidence" value="ECO:0007669"/>
    <property type="project" value="UniProtKB-UniRule"/>
</dbReference>
<dbReference type="InterPro" id="IPR027417">
    <property type="entry name" value="P-loop_NTPase"/>
</dbReference>
<dbReference type="Pfam" id="PF04257">
    <property type="entry name" value="Exonuc_V_gamma"/>
    <property type="match status" value="1"/>
</dbReference>
<keyword evidence="2 10" id="KW-0547">Nucleotide-binding</keyword>
<evidence type="ECO:0000256" key="2">
    <source>
        <dbReference type="ARBA" id="ARBA00022741"/>
    </source>
</evidence>
<evidence type="ECO:0000256" key="8">
    <source>
        <dbReference type="ARBA" id="ARBA00023125"/>
    </source>
</evidence>
<dbReference type="PANTHER" id="PTHR30591:SF1">
    <property type="entry name" value="RECBCD ENZYME SUBUNIT RECC"/>
    <property type="match status" value="1"/>
</dbReference>
<dbReference type="Proteomes" id="UP000294368">
    <property type="component" value="Chromosome"/>
</dbReference>
<keyword evidence="6 10" id="KW-0269">Exonuclease</keyword>
<accession>A0A451DA66</accession>
<dbReference type="SUPFAM" id="SSF52540">
    <property type="entry name" value="P-loop containing nucleoside triphosphate hydrolases"/>
    <property type="match status" value="2"/>
</dbReference>
<keyword evidence="7 10" id="KW-0067">ATP-binding</keyword>
<dbReference type="Pfam" id="PF17946">
    <property type="entry name" value="RecC_C"/>
    <property type="match status" value="1"/>
</dbReference>
<dbReference type="AlphaFoldDB" id="A0A451DA66"/>
<dbReference type="SUPFAM" id="SSF52980">
    <property type="entry name" value="Restriction endonuclease-like"/>
    <property type="match status" value="1"/>
</dbReference>
<gene>
    <name evidence="10 12" type="primary">recC</name>
    <name evidence="12" type="ORF">ERCIKOCA2762_469</name>
</gene>
<evidence type="ECO:0000313" key="12">
    <source>
        <dbReference type="EMBL" id="VFP83225.1"/>
    </source>
</evidence>
<keyword evidence="9 10" id="KW-0234">DNA repair</keyword>
<keyword evidence="5 10" id="KW-0347">Helicase</keyword>